<evidence type="ECO:0000313" key="3">
    <source>
        <dbReference type="Proteomes" id="UP000325286"/>
    </source>
</evidence>
<dbReference type="EMBL" id="CP042914">
    <property type="protein sequence ID" value="QEG43538.1"/>
    <property type="molecule type" value="Genomic_DNA"/>
</dbReference>
<name>A0A5B9QWZ3_9BACT</name>
<dbReference type="Proteomes" id="UP000325286">
    <property type="component" value="Chromosome"/>
</dbReference>
<gene>
    <name evidence="2" type="ORF">UC8_55890</name>
</gene>
<keyword evidence="1" id="KW-1133">Transmembrane helix</keyword>
<dbReference type="KEGG" id="rul:UC8_55890"/>
<dbReference type="AlphaFoldDB" id="A0A5B9QWZ3"/>
<proteinExistence type="predicted"/>
<protein>
    <submittedName>
        <fullName evidence="2">Uncharacterized protein</fullName>
    </submittedName>
</protein>
<organism evidence="2 3">
    <name type="scientific">Roseimaritima ulvae</name>
    <dbReference type="NCBI Taxonomy" id="980254"/>
    <lineage>
        <taxon>Bacteria</taxon>
        <taxon>Pseudomonadati</taxon>
        <taxon>Planctomycetota</taxon>
        <taxon>Planctomycetia</taxon>
        <taxon>Pirellulales</taxon>
        <taxon>Pirellulaceae</taxon>
        <taxon>Roseimaritima</taxon>
    </lineage>
</organism>
<dbReference type="RefSeq" id="WP_148080607.1">
    <property type="nucleotide sequence ID" value="NZ_CP042914.1"/>
</dbReference>
<feature type="transmembrane region" description="Helical" evidence="1">
    <location>
        <begin position="25"/>
        <end position="45"/>
    </location>
</feature>
<keyword evidence="3" id="KW-1185">Reference proteome</keyword>
<sequence>MSLLTHSTDLPRITRRHPGVRRRGAALLVCMLAAGVIALSATAILRAQQRSALRTRAVHQSAADQQLAAALAHCAIARLRSNPAFVGTVTDTDCGDQACALITPVTPPEVLISVWLHPTAVQPAYTVQIDPTKL</sequence>
<keyword evidence="1" id="KW-0472">Membrane</keyword>
<keyword evidence="1" id="KW-0812">Transmembrane</keyword>
<accession>A0A5B9QWZ3</accession>
<reference evidence="2 3" key="1">
    <citation type="submission" date="2019-08" db="EMBL/GenBank/DDBJ databases">
        <title>Deep-cultivation of Planctomycetes and their phenomic and genomic characterization uncovers novel biology.</title>
        <authorList>
            <person name="Wiegand S."/>
            <person name="Jogler M."/>
            <person name="Boedeker C."/>
            <person name="Pinto D."/>
            <person name="Vollmers J."/>
            <person name="Rivas-Marin E."/>
            <person name="Kohn T."/>
            <person name="Peeters S.H."/>
            <person name="Heuer A."/>
            <person name="Rast P."/>
            <person name="Oberbeckmann S."/>
            <person name="Bunk B."/>
            <person name="Jeske O."/>
            <person name="Meyerdierks A."/>
            <person name="Storesund J.E."/>
            <person name="Kallscheuer N."/>
            <person name="Luecker S."/>
            <person name="Lage O.M."/>
            <person name="Pohl T."/>
            <person name="Merkel B.J."/>
            <person name="Hornburger P."/>
            <person name="Mueller R.-W."/>
            <person name="Bruemmer F."/>
            <person name="Labrenz M."/>
            <person name="Spormann A.M."/>
            <person name="Op den Camp H."/>
            <person name="Overmann J."/>
            <person name="Amann R."/>
            <person name="Jetten M.S.M."/>
            <person name="Mascher T."/>
            <person name="Medema M.H."/>
            <person name="Devos D.P."/>
            <person name="Kaster A.-K."/>
            <person name="Ovreas L."/>
            <person name="Rohde M."/>
            <person name="Galperin M.Y."/>
            <person name="Jogler C."/>
        </authorList>
    </citation>
    <scope>NUCLEOTIDE SEQUENCE [LARGE SCALE GENOMIC DNA]</scope>
    <source>
        <strain evidence="2 3">UC8</strain>
    </source>
</reference>
<evidence type="ECO:0000313" key="2">
    <source>
        <dbReference type="EMBL" id="QEG43538.1"/>
    </source>
</evidence>
<evidence type="ECO:0000256" key="1">
    <source>
        <dbReference type="SAM" id="Phobius"/>
    </source>
</evidence>
<dbReference type="OrthoDB" id="10014290at2"/>